<evidence type="ECO:0000259" key="13">
    <source>
        <dbReference type="Pfam" id="PF00275"/>
    </source>
</evidence>
<dbReference type="EC" id="2.5.1.7" evidence="12"/>
<evidence type="ECO:0000256" key="11">
    <source>
        <dbReference type="ARBA" id="ARBA00047527"/>
    </source>
</evidence>
<evidence type="ECO:0000313" key="15">
    <source>
        <dbReference type="Proteomes" id="UP000664256"/>
    </source>
</evidence>
<evidence type="ECO:0000256" key="6">
    <source>
        <dbReference type="ARBA" id="ARBA00022960"/>
    </source>
</evidence>
<dbReference type="NCBIfam" id="TIGR01072">
    <property type="entry name" value="murA"/>
    <property type="match status" value="1"/>
</dbReference>
<evidence type="ECO:0000256" key="4">
    <source>
        <dbReference type="ARBA" id="ARBA00022618"/>
    </source>
</evidence>
<dbReference type="Proteomes" id="UP000664256">
    <property type="component" value="Unassembled WGS sequence"/>
</dbReference>
<dbReference type="InterPro" id="IPR005750">
    <property type="entry name" value="UDP_GlcNAc_COvinyl_MurA"/>
</dbReference>
<dbReference type="HAMAP" id="MF_00111">
    <property type="entry name" value="MurA"/>
    <property type="match status" value="1"/>
</dbReference>
<evidence type="ECO:0000256" key="1">
    <source>
        <dbReference type="ARBA" id="ARBA00004496"/>
    </source>
</evidence>
<comment type="catalytic activity">
    <reaction evidence="11 12">
        <text>phosphoenolpyruvate + UDP-N-acetyl-alpha-D-glucosamine = UDP-N-acetyl-3-O-(1-carboxyvinyl)-alpha-D-glucosamine + phosphate</text>
        <dbReference type="Rhea" id="RHEA:18681"/>
        <dbReference type="ChEBI" id="CHEBI:43474"/>
        <dbReference type="ChEBI" id="CHEBI:57705"/>
        <dbReference type="ChEBI" id="CHEBI:58702"/>
        <dbReference type="ChEBI" id="CHEBI:68483"/>
        <dbReference type="EC" id="2.5.1.7"/>
    </reaction>
</comment>
<keyword evidence="12" id="KW-0670">Pyruvate</keyword>
<comment type="similarity">
    <text evidence="10 12">Belongs to the EPSP synthase family. MurA subfamily.</text>
</comment>
<proteinExistence type="inferred from homology"/>
<dbReference type="Pfam" id="PF00275">
    <property type="entry name" value="EPSP_synthase"/>
    <property type="match status" value="1"/>
</dbReference>
<dbReference type="InterPro" id="IPR013792">
    <property type="entry name" value="RNA3'P_cycl/enolpyr_Trfase_a/b"/>
</dbReference>
<feature type="binding site" evidence="12">
    <location>
        <begin position="124"/>
        <end position="128"/>
    </location>
    <ligand>
        <name>UDP-N-acetyl-alpha-D-glucosamine</name>
        <dbReference type="ChEBI" id="CHEBI:57705"/>
    </ligand>
</feature>
<organism evidence="14 15">
    <name type="scientific">Candidatus Enterococcus myersii</name>
    <dbReference type="NCBI Taxonomy" id="2815322"/>
    <lineage>
        <taxon>Bacteria</taxon>
        <taxon>Bacillati</taxon>
        <taxon>Bacillota</taxon>
        <taxon>Bacilli</taxon>
        <taxon>Lactobacillales</taxon>
        <taxon>Enterococcaceae</taxon>
        <taxon>Enterococcus</taxon>
    </lineage>
</organism>
<protein>
    <recommendedName>
        <fullName evidence="12">UDP-N-acetylglucosamine 1-carboxyvinyltransferase</fullName>
        <ecNumber evidence="12">2.5.1.7</ecNumber>
    </recommendedName>
    <alternativeName>
        <fullName evidence="12">Enoylpyruvate transferase</fullName>
    </alternativeName>
    <alternativeName>
        <fullName evidence="12">UDP-N-acetylglucosamine enolpyruvyl transferase</fullName>
        <shortName evidence="12">EPT</shortName>
    </alternativeName>
</protein>
<dbReference type="RefSeq" id="WP_206904927.1">
    <property type="nucleotide sequence ID" value="NZ_JAFLVT010000018.1"/>
</dbReference>
<feature type="modified residue" description="2-(S-cysteinyl)pyruvic acid O-phosphothioketal" evidence="12">
    <location>
        <position position="119"/>
    </location>
</feature>
<evidence type="ECO:0000256" key="2">
    <source>
        <dbReference type="ARBA" id="ARBA00004752"/>
    </source>
</evidence>
<comment type="pathway">
    <text evidence="2 12">Cell wall biogenesis; peptidoglycan biosynthesis.</text>
</comment>
<evidence type="ECO:0000256" key="10">
    <source>
        <dbReference type="ARBA" id="ARBA00038367"/>
    </source>
</evidence>
<evidence type="ECO:0000256" key="5">
    <source>
        <dbReference type="ARBA" id="ARBA00022679"/>
    </source>
</evidence>
<dbReference type="SUPFAM" id="SSF55205">
    <property type="entry name" value="EPT/RTPC-like"/>
    <property type="match status" value="1"/>
</dbReference>
<dbReference type="InterPro" id="IPR001986">
    <property type="entry name" value="Enolpyruvate_Tfrase_dom"/>
</dbReference>
<keyword evidence="5 12" id="KW-0808">Transferase</keyword>
<keyword evidence="15" id="KW-1185">Reference proteome</keyword>
<evidence type="ECO:0000256" key="7">
    <source>
        <dbReference type="ARBA" id="ARBA00022984"/>
    </source>
</evidence>
<gene>
    <name evidence="12 14" type="primary">murA</name>
    <name evidence="14" type="ORF">JZO76_12230</name>
</gene>
<dbReference type="PANTHER" id="PTHR43783">
    <property type="entry name" value="UDP-N-ACETYLGLUCOSAMINE 1-CARBOXYVINYLTRANSFERASE"/>
    <property type="match status" value="1"/>
</dbReference>
<keyword evidence="8 12" id="KW-0131">Cell cycle</keyword>
<evidence type="ECO:0000256" key="8">
    <source>
        <dbReference type="ARBA" id="ARBA00023306"/>
    </source>
</evidence>
<keyword evidence="7 12" id="KW-0573">Peptidoglycan synthesis</keyword>
<evidence type="ECO:0000256" key="12">
    <source>
        <dbReference type="HAMAP-Rule" id="MF_00111"/>
    </source>
</evidence>
<dbReference type="GO" id="GO:0008760">
    <property type="term" value="F:UDP-N-acetylglucosamine 1-carboxyvinyltransferase activity"/>
    <property type="evidence" value="ECO:0007669"/>
    <property type="project" value="UniProtKB-EC"/>
</dbReference>
<dbReference type="Gene3D" id="3.65.10.10">
    <property type="entry name" value="Enolpyruvate transferase domain"/>
    <property type="match status" value="2"/>
</dbReference>
<name>A0ABS3HCC9_9ENTE</name>
<evidence type="ECO:0000256" key="9">
    <source>
        <dbReference type="ARBA" id="ARBA00023316"/>
    </source>
</evidence>
<feature type="domain" description="Enolpyruvate transferase" evidence="13">
    <location>
        <begin position="7"/>
        <end position="408"/>
    </location>
</feature>
<keyword evidence="4 12" id="KW-0132">Cell division</keyword>
<sequence length="432" mass="46732">MEEIIVQSGNQLKGTVKIEGAKNAVLPILAASLLAEEGTTTLRNVPILSDVLTMNEVIRHLNVDVDFNEAVNEVTINASRQLEIEAPYELVSQMRASIVVMGPLLARNGHAKVAMPGGCAIGKRPIDLHLKGFQALGAKINQKDGYIEAIADELHGNTIYLDFPSVGATQNIMMAAVKAKGTTIIENVAREPEIVDLANVLNKMGAQIFGAGTETMRIEGVDHLHAVNHSIVQDRIEAGTFMVAAAMTEGNVLIQDAISEHNRPLISKLSEMGAEIIEEEGGVRVIGPKVLKPTDVKTMPHPGFPTDMQAQMTAIQMVAPGTSIVTETVFENRFQHLEEMRRMNAHVKIDGNVAVIEGGHEMQGALVYATDLRAAAALILVGLRSNGITRVRNLKYLDRGYYNFHKKLQALGGNVERVEIEHKAAKSAATIA</sequence>
<accession>A0ABS3HCC9</accession>
<feature type="binding site" evidence="12">
    <location>
        <position position="95"/>
    </location>
    <ligand>
        <name>UDP-N-acetyl-alpha-D-glucosamine</name>
        <dbReference type="ChEBI" id="CHEBI:57705"/>
    </ligand>
</feature>
<dbReference type="CDD" id="cd01555">
    <property type="entry name" value="UdpNAET"/>
    <property type="match status" value="1"/>
</dbReference>
<comment type="function">
    <text evidence="12">Cell wall formation. Adds enolpyruvyl to UDP-N-acetylglucosamine.</text>
</comment>
<feature type="binding site" evidence="12">
    <location>
        <begin position="22"/>
        <end position="23"/>
    </location>
    <ligand>
        <name>phosphoenolpyruvate</name>
        <dbReference type="ChEBI" id="CHEBI:58702"/>
    </ligand>
</feature>
<feature type="binding site" evidence="12">
    <location>
        <position position="307"/>
    </location>
    <ligand>
        <name>UDP-N-acetyl-alpha-D-glucosamine</name>
        <dbReference type="ChEBI" id="CHEBI:57705"/>
    </ligand>
</feature>
<dbReference type="PANTHER" id="PTHR43783:SF1">
    <property type="entry name" value="UDP-N-ACETYLGLUCOSAMINE 1-CARBOXYVINYLTRANSFERASE"/>
    <property type="match status" value="1"/>
</dbReference>
<keyword evidence="3 12" id="KW-0963">Cytoplasm</keyword>
<evidence type="ECO:0000313" key="14">
    <source>
        <dbReference type="EMBL" id="MBO0450288.1"/>
    </source>
</evidence>
<comment type="caution">
    <text evidence="14">The sequence shown here is derived from an EMBL/GenBank/DDBJ whole genome shotgun (WGS) entry which is preliminary data.</text>
</comment>
<evidence type="ECO:0000256" key="3">
    <source>
        <dbReference type="ARBA" id="ARBA00022490"/>
    </source>
</evidence>
<dbReference type="NCBIfam" id="NF006873">
    <property type="entry name" value="PRK09369.1"/>
    <property type="match status" value="1"/>
</dbReference>
<dbReference type="InterPro" id="IPR036968">
    <property type="entry name" value="Enolpyruvate_Tfrase_sf"/>
</dbReference>
<dbReference type="InterPro" id="IPR050068">
    <property type="entry name" value="MurA_subfamily"/>
</dbReference>
<feature type="binding site" evidence="12">
    <location>
        <position position="329"/>
    </location>
    <ligand>
        <name>UDP-N-acetyl-alpha-D-glucosamine</name>
        <dbReference type="ChEBI" id="CHEBI:57705"/>
    </ligand>
</feature>
<reference evidence="14 15" key="1">
    <citation type="submission" date="2021-03" db="EMBL/GenBank/DDBJ databases">
        <title>Enterococcal diversity collection.</title>
        <authorList>
            <person name="Gilmore M.S."/>
            <person name="Schwartzman J."/>
            <person name="Van Tyne D."/>
            <person name="Martin M."/>
            <person name="Earl A.M."/>
            <person name="Manson A.L."/>
            <person name="Straub T."/>
            <person name="Salamzade R."/>
            <person name="Saavedra J."/>
            <person name="Lebreton F."/>
            <person name="Prichula J."/>
            <person name="Schaufler K."/>
            <person name="Gaca A."/>
            <person name="Sgardioli B."/>
            <person name="Wagenaar J."/>
            <person name="Strong T."/>
        </authorList>
    </citation>
    <scope>NUCLEOTIDE SEQUENCE [LARGE SCALE GENOMIC DNA]</scope>
    <source>
        <strain evidence="14 15">MJM12</strain>
    </source>
</reference>
<keyword evidence="6 12" id="KW-0133">Cell shape</keyword>
<keyword evidence="9 12" id="KW-0961">Cell wall biogenesis/degradation</keyword>
<dbReference type="EMBL" id="JAFLVT010000018">
    <property type="protein sequence ID" value="MBO0450288.1"/>
    <property type="molecule type" value="Genomic_DNA"/>
</dbReference>
<feature type="active site" description="Proton donor" evidence="12">
    <location>
        <position position="119"/>
    </location>
</feature>
<comment type="caution">
    <text evidence="12">Lacks conserved residue(s) required for the propagation of feature annotation.</text>
</comment>
<comment type="subcellular location">
    <subcellularLocation>
        <location evidence="1 12">Cytoplasm</location>
    </subcellularLocation>
</comment>